<organism evidence="1">
    <name type="scientific">viral metagenome</name>
    <dbReference type="NCBI Taxonomy" id="1070528"/>
    <lineage>
        <taxon>unclassified sequences</taxon>
        <taxon>metagenomes</taxon>
        <taxon>organismal metagenomes</taxon>
    </lineage>
</organism>
<proteinExistence type="predicted"/>
<reference evidence="1" key="1">
    <citation type="journal article" date="2020" name="Nature">
        <title>Giant virus diversity and host interactions through global metagenomics.</title>
        <authorList>
            <person name="Schulz F."/>
            <person name="Roux S."/>
            <person name="Paez-Espino D."/>
            <person name="Jungbluth S."/>
            <person name="Walsh D.A."/>
            <person name="Denef V.J."/>
            <person name="McMahon K.D."/>
            <person name="Konstantinidis K.T."/>
            <person name="Eloe-Fadrosh E.A."/>
            <person name="Kyrpides N.C."/>
            <person name="Woyke T."/>
        </authorList>
    </citation>
    <scope>NUCLEOTIDE SEQUENCE</scope>
    <source>
        <strain evidence="1">GVMAG-M-3300024261-37</strain>
    </source>
</reference>
<dbReference type="EMBL" id="MN740236">
    <property type="protein sequence ID" value="QHT95195.1"/>
    <property type="molecule type" value="Genomic_DNA"/>
</dbReference>
<name>A0A6C0IRQ7_9ZZZZ</name>
<accession>A0A6C0IRQ7</accession>
<dbReference type="AlphaFoldDB" id="A0A6C0IRQ7"/>
<evidence type="ECO:0000313" key="1">
    <source>
        <dbReference type="EMBL" id="QHT95195.1"/>
    </source>
</evidence>
<protein>
    <submittedName>
        <fullName evidence="1">Uncharacterized protein</fullName>
    </submittedName>
</protein>
<sequence length="168" mass="19794">MNSNSFNMFGKTRKLYSASDNTQNKKNLNIYNNRDNSRFTTVKNNLVTRSINYAERYNMYKGFAHCKKITAEKSGTNTNENCFNIYLDSNVDNMKKVNLEDWHYSKVDYDFLTDKTILVNSHFPEIQNNNVNSPTIPELYTYFNNQNSYNKIKHIKNFKYGHSMSNLT</sequence>